<dbReference type="InterPro" id="IPR006935">
    <property type="entry name" value="Helicase/UvrB_N"/>
</dbReference>
<dbReference type="PROSITE" id="PS51194">
    <property type="entry name" value="HELICASE_CTER"/>
    <property type="match status" value="1"/>
</dbReference>
<comment type="function">
    <text evidence="13">The UvrABC repair system catalyzes the recognition and processing of DNA lesions. A damage recognition complex composed of 2 UvrA and 2 UvrB subunits scans DNA for abnormalities. Upon binding of the UvrA(2)B(2) complex to a putative damaged site, the DNA wraps around one UvrB monomer. DNA wrap is dependent on ATP binding by UvrB and probably causes local melting of the DNA helix, facilitating insertion of UvrB beta-hairpin between the DNA strands. Then UvrB probes one DNA strand for the presence of a lesion. If a lesion is found the UvrA subunits dissociate and the UvrB-DNA preincision complex is formed. This complex is subsequently bound by UvrC and the second UvrB is released. If no lesion is found, the DNA wraps around the other UvrB subunit that will check the other stand for damage.</text>
</comment>
<dbReference type="GO" id="GO:0005524">
    <property type="term" value="F:ATP binding"/>
    <property type="evidence" value="ECO:0007669"/>
    <property type="project" value="UniProtKB-UniRule"/>
</dbReference>
<evidence type="ECO:0000256" key="10">
    <source>
        <dbReference type="ARBA" id="ARBA00023236"/>
    </source>
</evidence>
<dbReference type="SUPFAM" id="SSF52540">
    <property type="entry name" value="P-loop containing nucleoside triphosphate hydrolases"/>
    <property type="match status" value="2"/>
</dbReference>
<proteinExistence type="inferred from homology"/>
<dbReference type="Pfam" id="PF00271">
    <property type="entry name" value="Helicase_C"/>
    <property type="match status" value="1"/>
</dbReference>
<evidence type="ECO:0000313" key="18">
    <source>
        <dbReference type="EMBL" id="RVU25973.1"/>
    </source>
</evidence>
<keyword evidence="3 13" id="KW-0963">Cytoplasm</keyword>
<dbReference type="Pfam" id="PF02151">
    <property type="entry name" value="UVR"/>
    <property type="match status" value="1"/>
</dbReference>
<dbReference type="Pfam" id="PF04851">
    <property type="entry name" value="ResIII"/>
    <property type="match status" value="1"/>
</dbReference>
<evidence type="ECO:0000256" key="7">
    <source>
        <dbReference type="ARBA" id="ARBA00022840"/>
    </source>
</evidence>
<evidence type="ECO:0000256" key="2">
    <source>
        <dbReference type="ARBA" id="ARBA00008533"/>
    </source>
</evidence>
<keyword evidence="10 13" id="KW-0742">SOS response</keyword>
<protein>
    <recommendedName>
        <fullName evidence="12 13">UvrABC system protein B</fullName>
        <shortName evidence="13">Protein UvrB</shortName>
    </recommendedName>
    <alternativeName>
        <fullName evidence="13">Excinuclease ABC subunit B</fullName>
    </alternativeName>
</protein>
<dbReference type="HAMAP" id="MF_00204">
    <property type="entry name" value="UvrB"/>
    <property type="match status" value="1"/>
</dbReference>
<dbReference type="SMART" id="SM00487">
    <property type="entry name" value="DEXDc"/>
    <property type="match status" value="1"/>
</dbReference>
<evidence type="ECO:0000256" key="11">
    <source>
        <dbReference type="ARBA" id="ARBA00026033"/>
    </source>
</evidence>
<dbReference type="InterPro" id="IPR001943">
    <property type="entry name" value="UVR_dom"/>
</dbReference>
<dbReference type="GO" id="GO:0009432">
    <property type="term" value="P:SOS response"/>
    <property type="evidence" value="ECO:0007669"/>
    <property type="project" value="UniProtKB-UniRule"/>
</dbReference>
<dbReference type="Pfam" id="PF12344">
    <property type="entry name" value="UvrB"/>
    <property type="match status" value="1"/>
</dbReference>
<dbReference type="GO" id="GO:0009381">
    <property type="term" value="F:excinuclease ABC activity"/>
    <property type="evidence" value="ECO:0007669"/>
    <property type="project" value="UniProtKB-UniRule"/>
</dbReference>
<dbReference type="PANTHER" id="PTHR24029:SF0">
    <property type="entry name" value="UVRABC SYSTEM PROTEIN B"/>
    <property type="match status" value="1"/>
</dbReference>
<dbReference type="InterPro" id="IPR041471">
    <property type="entry name" value="UvrB_inter"/>
</dbReference>
<feature type="binding site" evidence="13">
    <location>
        <begin position="37"/>
        <end position="44"/>
    </location>
    <ligand>
        <name>ATP</name>
        <dbReference type="ChEBI" id="CHEBI:30616"/>
    </ligand>
</feature>
<evidence type="ECO:0000259" key="15">
    <source>
        <dbReference type="PROSITE" id="PS50151"/>
    </source>
</evidence>
<accession>A0A437PUP0</accession>
<comment type="subunit">
    <text evidence="11 13 14">Forms a heterotetramer with UvrA during the search for lesions. Interacts with UvrC in an incision complex.</text>
</comment>
<feature type="domain" description="Helicase C-terminal" evidence="17">
    <location>
        <begin position="429"/>
        <end position="595"/>
    </location>
</feature>
<evidence type="ECO:0000259" key="17">
    <source>
        <dbReference type="PROSITE" id="PS51194"/>
    </source>
</evidence>
<gene>
    <name evidence="13 18" type="primary">uvrB</name>
    <name evidence="18" type="ORF">EOJ36_06040</name>
</gene>
<evidence type="ECO:0000256" key="9">
    <source>
        <dbReference type="ARBA" id="ARBA00023204"/>
    </source>
</evidence>
<dbReference type="EMBL" id="SACY01000002">
    <property type="protein sequence ID" value="RVU25973.1"/>
    <property type="molecule type" value="Genomic_DNA"/>
</dbReference>
<evidence type="ECO:0000256" key="14">
    <source>
        <dbReference type="RuleBase" id="RU003587"/>
    </source>
</evidence>
<evidence type="ECO:0000256" key="12">
    <source>
        <dbReference type="ARBA" id="ARBA00029504"/>
    </source>
</evidence>
<comment type="domain">
    <text evidence="13">The beta-hairpin motif is involved in DNA binding.</text>
</comment>
<dbReference type="InterPro" id="IPR014001">
    <property type="entry name" value="Helicase_ATP-bd"/>
</dbReference>
<dbReference type="AlphaFoldDB" id="A0A437PUP0"/>
<feature type="domain" description="Helicase ATP-binding" evidence="16">
    <location>
        <begin position="24"/>
        <end position="161"/>
    </location>
</feature>
<organism evidence="18 19">
    <name type="scientific">Sandaracinomonas limnophila</name>
    <dbReference type="NCBI Taxonomy" id="1862386"/>
    <lineage>
        <taxon>Bacteria</taxon>
        <taxon>Pseudomonadati</taxon>
        <taxon>Bacteroidota</taxon>
        <taxon>Cytophagia</taxon>
        <taxon>Cytophagales</taxon>
        <taxon>Flectobacillaceae</taxon>
        <taxon>Sandaracinomonas</taxon>
    </lineage>
</organism>
<dbReference type="NCBIfam" id="TIGR00631">
    <property type="entry name" value="uvrb"/>
    <property type="match status" value="1"/>
</dbReference>
<keyword evidence="19" id="KW-1185">Reference proteome</keyword>
<dbReference type="PROSITE" id="PS51192">
    <property type="entry name" value="HELICASE_ATP_BIND_1"/>
    <property type="match status" value="1"/>
</dbReference>
<dbReference type="PANTHER" id="PTHR24029">
    <property type="entry name" value="UVRABC SYSTEM PROTEIN B"/>
    <property type="match status" value="1"/>
</dbReference>
<dbReference type="GO" id="GO:0006289">
    <property type="term" value="P:nucleotide-excision repair"/>
    <property type="evidence" value="ECO:0007669"/>
    <property type="project" value="UniProtKB-UniRule"/>
</dbReference>
<evidence type="ECO:0000256" key="13">
    <source>
        <dbReference type="HAMAP-Rule" id="MF_00204"/>
    </source>
</evidence>
<dbReference type="PROSITE" id="PS50151">
    <property type="entry name" value="UVR"/>
    <property type="match status" value="1"/>
</dbReference>
<reference evidence="18 19" key="1">
    <citation type="submission" date="2019-01" db="EMBL/GenBank/DDBJ databases">
        <authorList>
            <person name="Chen W.-M."/>
        </authorList>
    </citation>
    <scope>NUCLEOTIDE SEQUENCE [LARGE SCALE GENOMIC DNA]</scope>
    <source>
        <strain evidence="18 19">FSY-15</strain>
    </source>
</reference>
<evidence type="ECO:0000256" key="1">
    <source>
        <dbReference type="ARBA" id="ARBA00004496"/>
    </source>
</evidence>
<dbReference type="GO" id="GO:0016887">
    <property type="term" value="F:ATP hydrolysis activity"/>
    <property type="evidence" value="ECO:0007669"/>
    <property type="project" value="InterPro"/>
</dbReference>
<dbReference type="GO" id="GO:0003677">
    <property type="term" value="F:DNA binding"/>
    <property type="evidence" value="ECO:0007669"/>
    <property type="project" value="UniProtKB-UniRule"/>
</dbReference>
<dbReference type="Gene3D" id="3.40.50.300">
    <property type="entry name" value="P-loop containing nucleotide triphosphate hydrolases"/>
    <property type="match status" value="3"/>
</dbReference>
<dbReference type="GO" id="GO:0009380">
    <property type="term" value="C:excinuclease repair complex"/>
    <property type="evidence" value="ECO:0007669"/>
    <property type="project" value="InterPro"/>
</dbReference>
<evidence type="ECO:0000256" key="5">
    <source>
        <dbReference type="ARBA" id="ARBA00022763"/>
    </source>
</evidence>
<dbReference type="InterPro" id="IPR001650">
    <property type="entry name" value="Helicase_C-like"/>
</dbReference>
<evidence type="ECO:0000313" key="19">
    <source>
        <dbReference type="Proteomes" id="UP000282832"/>
    </source>
</evidence>
<keyword evidence="9 13" id="KW-0234">DNA repair</keyword>
<dbReference type="OrthoDB" id="9806651at2"/>
<keyword evidence="7 13" id="KW-0067">ATP-binding</keyword>
<dbReference type="Pfam" id="PF17757">
    <property type="entry name" value="UvrB_inter"/>
    <property type="match status" value="1"/>
</dbReference>
<feature type="short sequence motif" description="Beta-hairpin" evidence="13">
    <location>
        <begin position="90"/>
        <end position="113"/>
    </location>
</feature>
<dbReference type="SMART" id="SM00490">
    <property type="entry name" value="HELICc"/>
    <property type="match status" value="1"/>
</dbReference>
<evidence type="ECO:0000259" key="16">
    <source>
        <dbReference type="PROSITE" id="PS51192"/>
    </source>
</evidence>
<evidence type="ECO:0000256" key="3">
    <source>
        <dbReference type="ARBA" id="ARBA00022490"/>
    </source>
</evidence>
<dbReference type="RefSeq" id="WP_127803361.1">
    <property type="nucleotide sequence ID" value="NZ_SACY01000002.1"/>
</dbReference>
<evidence type="ECO:0000256" key="4">
    <source>
        <dbReference type="ARBA" id="ARBA00022741"/>
    </source>
</evidence>
<feature type="domain" description="UVR" evidence="15">
    <location>
        <begin position="636"/>
        <end position="671"/>
    </location>
</feature>
<keyword evidence="5 13" id="KW-0227">DNA damage</keyword>
<dbReference type="Proteomes" id="UP000282832">
    <property type="component" value="Unassembled WGS sequence"/>
</dbReference>
<dbReference type="CDD" id="cd17916">
    <property type="entry name" value="DEXHc_UvrB"/>
    <property type="match status" value="1"/>
</dbReference>
<evidence type="ECO:0000256" key="6">
    <source>
        <dbReference type="ARBA" id="ARBA00022769"/>
    </source>
</evidence>
<dbReference type="InterPro" id="IPR004807">
    <property type="entry name" value="UvrB"/>
</dbReference>
<dbReference type="GO" id="GO:0005737">
    <property type="term" value="C:cytoplasm"/>
    <property type="evidence" value="ECO:0007669"/>
    <property type="project" value="UniProtKB-SubCell"/>
</dbReference>
<comment type="subcellular location">
    <subcellularLocation>
        <location evidence="1 13 14">Cytoplasm</location>
    </subcellularLocation>
</comment>
<dbReference type="InterPro" id="IPR036876">
    <property type="entry name" value="UVR_dom_sf"/>
</dbReference>
<dbReference type="Gene3D" id="4.10.860.10">
    <property type="entry name" value="UVR domain"/>
    <property type="match status" value="1"/>
</dbReference>
<keyword evidence="8 13" id="KW-0267">Excision nuclease</keyword>
<keyword evidence="6 13" id="KW-0228">DNA excision</keyword>
<dbReference type="CDD" id="cd18790">
    <property type="entry name" value="SF2_C_UvrB"/>
    <property type="match status" value="1"/>
</dbReference>
<dbReference type="InterPro" id="IPR027417">
    <property type="entry name" value="P-loop_NTPase"/>
</dbReference>
<dbReference type="InterPro" id="IPR024759">
    <property type="entry name" value="UvrB_YAD/RRR_dom"/>
</dbReference>
<comment type="similarity">
    <text evidence="2 13 14">Belongs to the UvrB family.</text>
</comment>
<name>A0A437PUP0_9BACT</name>
<dbReference type="SUPFAM" id="SSF46600">
    <property type="entry name" value="C-terminal UvrC-binding domain of UvrB"/>
    <property type="match status" value="1"/>
</dbReference>
<evidence type="ECO:0000256" key="8">
    <source>
        <dbReference type="ARBA" id="ARBA00022881"/>
    </source>
</evidence>
<comment type="caution">
    <text evidence="18">The sequence shown here is derived from an EMBL/GenBank/DDBJ whole genome shotgun (WGS) entry which is preliminary data.</text>
</comment>
<keyword evidence="4 13" id="KW-0547">Nucleotide-binding</keyword>
<sequence>MDFKLSSNYQPTGDQPEAIRQLAEGIRNNEQNQTLLGVTGSGKTFTIANVIQEVNKPTLILSHNKTLAAQLYGEFKGFFPENAVEYFISYYDYYQPEAFIASTGTYIEKDLSINQEIEKLRLATTTALMSGRRDIIVIASVSCIYGMGNPEEYRNSIVRIGVGEIVSRNQFLFRLVEILYARSEGEFLRGTFRVKGDTVDIFLAYADFGYRVVFFGDEVEEIHRIDPWSGKKISDEKMVAIFPANLFVTGKETMLRSIAEIQADLVKQIEYFGKEGRLTEAERIKQRTEFDLEMMRELGYCSGIENYSRYFDNRKPGQRPFCLLDFFPDDFLMVVDESHVTMPQIRAMWGGDRSRKESLVEHGFRLPSAMDNRPLTYQEFEDLIGQTIFVSATPSDYELRKSEGVVVEQIIRPTGLLDPLIEIRPTKGQIDELLDEVYDRIKKNERVLITTLTKRMAEELSKYMDRVGVKCRYIHSEIKALERVEILRELRLGVIDVLVGVNLLREGLDLPEVSLVAIMDADKEGFLRDVRSLIQTIGRAARNENGKVLMFADKITGSMEISIRETNRRREKQMAYNLEHGITPKTILRTQEEIMEQTSIADKMGKPVKNYNLPQEDKTAQAADPLLQYLSKDQLKKQLEQLQKEMEKAARELDFPLAARLRDSLHETEKLLRG</sequence>
<dbReference type="NCBIfam" id="NF003673">
    <property type="entry name" value="PRK05298.1"/>
    <property type="match status" value="1"/>
</dbReference>